<accession>A0A5C6TWH9</accession>
<dbReference type="Proteomes" id="UP000321249">
    <property type="component" value="Unassembled WGS sequence"/>
</dbReference>
<keyword evidence="1" id="KW-0472">Membrane</keyword>
<protein>
    <submittedName>
        <fullName evidence="2">Flp family type IVb pilin</fullName>
    </submittedName>
</protein>
<name>A0A5C6TWH9_9SPHN</name>
<dbReference type="EMBL" id="VOQQ01000001">
    <property type="protein sequence ID" value="TXC64261.1"/>
    <property type="molecule type" value="Genomic_DNA"/>
</dbReference>
<evidence type="ECO:0000313" key="3">
    <source>
        <dbReference type="Proteomes" id="UP000321249"/>
    </source>
</evidence>
<evidence type="ECO:0000313" key="2">
    <source>
        <dbReference type="EMBL" id="TXC64261.1"/>
    </source>
</evidence>
<dbReference type="Pfam" id="PF04964">
    <property type="entry name" value="Flp_Fap"/>
    <property type="match status" value="1"/>
</dbReference>
<dbReference type="RefSeq" id="WP_147043668.1">
    <property type="nucleotide sequence ID" value="NZ_BAABIR010000001.1"/>
</dbReference>
<keyword evidence="1" id="KW-1133">Transmembrane helix</keyword>
<gene>
    <name evidence="2" type="ORF">FRZ32_11720</name>
</gene>
<comment type="caution">
    <text evidence="2">The sequence shown here is derived from an EMBL/GenBank/DDBJ whole genome shotgun (WGS) entry which is preliminary data.</text>
</comment>
<dbReference type="OrthoDB" id="5325135at2"/>
<evidence type="ECO:0000256" key="1">
    <source>
        <dbReference type="SAM" id="Phobius"/>
    </source>
</evidence>
<feature type="transmembrane region" description="Helical" evidence="1">
    <location>
        <begin position="20"/>
        <end position="40"/>
    </location>
</feature>
<keyword evidence="1" id="KW-0812">Transmembrane</keyword>
<organism evidence="2 3">
    <name type="scientific">Allosphingosinicella ginsenosidimutans</name>
    <dbReference type="NCBI Taxonomy" id="1176539"/>
    <lineage>
        <taxon>Bacteria</taxon>
        <taxon>Pseudomonadati</taxon>
        <taxon>Pseudomonadota</taxon>
        <taxon>Alphaproteobacteria</taxon>
        <taxon>Sphingomonadales</taxon>
        <taxon>Sphingomonadaceae</taxon>
        <taxon>Allosphingosinicella</taxon>
    </lineage>
</organism>
<sequence>MWEPHGLFRDEKGATAIEYGLIIAMVVLAMFGALSQLAGVTTGMWNNVSSEVIDHT</sequence>
<proteinExistence type="predicted"/>
<dbReference type="AlphaFoldDB" id="A0A5C6TWH9"/>
<reference evidence="2 3" key="1">
    <citation type="journal article" date="2015" name="J. Microbiol.">
        <title>Sphingosinicella ginsenosidimutans sp. nov., with ginsenoside converting activity.</title>
        <authorList>
            <person name="Kim J.K."/>
            <person name="Kang M.S."/>
            <person name="Park S.C."/>
            <person name="Kim K.M."/>
            <person name="Choi K."/>
            <person name="Yoon M.H."/>
            <person name="Im W.T."/>
        </authorList>
    </citation>
    <scope>NUCLEOTIDE SEQUENCE [LARGE SCALE GENOMIC DNA]</scope>
    <source>
        <strain evidence="2 3">BS-11</strain>
    </source>
</reference>
<dbReference type="InterPro" id="IPR007047">
    <property type="entry name" value="Flp_Fap"/>
</dbReference>
<keyword evidence="3" id="KW-1185">Reference proteome</keyword>